<dbReference type="Proteomes" id="UP000230069">
    <property type="component" value="Unassembled WGS sequence"/>
</dbReference>
<evidence type="ECO:0000313" key="1">
    <source>
        <dbReference type="EMBL" id="PIA40542.1"/>
    </source>
</evidence>
<dbReference type="OrthoDB" id="10657638at2759"/>
<proteinExistence type="predicted"/>
<dbReference type="EMBL" id="KZ305042">
    <property type="protein sequence ID" value="PIA40542.1"/>
    <property type="molecule type" value="Genomic_DNA"/>
</dbReference>
<dbReference type="InParanoid" id="A0A2G5DAQ1"/>
<gene>
    <name evidence="1" type="ORF">AQUCO_02500328v1</name>
</gene>
<reference evidence="1 2" key="1">
    <citation type="submission" date="2017-09" db="EMBL/GenBank/DDBJ databases">
        <title>WGS assembly of Aquilegia coerulea Goldsmith.</title>
        <authorList>
            <person name="Hodges S."/>
            <person name="Kramer E."/>
            <person name="Nordborg M."/>
            <person name="Tomkins J."/>
            <person name="Borevitz J."/>
            <person name="Derieg N."/>
            <person name="Yan J."/>
            <person name="Mihaltcheva S."/>
            <person name="Hayes R.D."/>
            <person name="Rokhsar D."/>
        </authorList>
    </citation>
    <scope>NUCLEOTIDE SEQUENCE [LARGE SCALE GENOMIC DNA]</scope>
    <source>
        <strain evidence="2">cv. Goldsmith</strain>
    </source>
</reference>
<evidence type="ECO:0000313" key="2">
    <source>
        <dbReference type="Proteomes" id="UP000230069"/>
    </source>
</evidence>
<protein>
    <submittedName>
        <fullName evidence="1">Uncharacterized protein</fullName>
    </submittedName>
</protein>
<organism evidence="1 2">
    <name type="scientific">Aquilegia coerulea</name>
    <name type="common">Rocky mountain columbine</name>
    <dbReference type="NCBI Taxonomy" id="218851"/>
    <lineage>
        <taxon>Eukaryota</taxon>
        <taxon>Viridiplantae</taxon>
        <taxon>Streptophyta</taxon>
        <taxon>Embryophyta</taxon>
        <taxon>Tracheophyta</taxon>
        <taxon>Spermatophyta</taxon>
        <taxon>Magnoliopsida</taxon>
        <taxon>Ranunculales</taxon>
        <taxon>Ranunculaceae</taxon>
        <taxon>Thalictroideae</taxon>
        <taxon>Aquilegia</taxon>
    </lineage>
</organism>
<dbReference type="AlphaFoldDB" id="A0A2G5DAQ1"/>
<sequence length="209" mass="24953">MFFGGDLSAVRIEPLYQVTDGWKQTDYHRINLLIEFFRTHFKIDAAHLPDEVTHFRNLLENPLGRELFIKNHFALWDSKLRKNFIYQLDDMCEQPMLRTFIENQCNLVEFSEFNPDGAENSIFNYEHYVPNNGPVNHTLPFCSADRSFCAVFRVMRNVYHHCKYFDGRHFHTQALDKLLHSTFPFAIEQLCIHFSEIGFIHRFWEGNRK</sequence>
<keyword evidence="2" id="KW-1185">Reference proteome</keyword>
<name>A0A2G5DAQ1_AQUCA</name>
<accession>A0A2G5DAQ1</accession>